<dbReference type="RefSeq" id="WP_131015949.1">
    <property type="nucleotide sequence ID" value="NZ_SIRE01000018.1"/>
</dbReference>
<evidence type="ECO:0000313" key="7">
    <source>
        <dbReference type="EMBL" id="TBL75054.1"/>
    </source>
</evidence>
<dbReference type="OrthoDB" id="9772975at2"/>
<evidence type="ECO:0000256" key="1">
    <source>
        <dbReference type="ARBA" id="ARBA00022516"/>
    </source>
</evidence>
<dbReference type="SUPFAM" id="SSF52096">
    <property type="entry name" value="ClpP/crotonase"/>
    <property type="match status" value="1"/>
</dbReference>
<feature type="binding site" evidence="5">
    <location>
        <position position="52"/>
    </location>
    <ligand>
        <name>Zn(2+)</name>
        <dbReference type="ChEBI" id="CHEBI:29105"/>
    </ligand>
</feature>
<gene>
    <name evidence="5" type="primary">accD</name>
    <name evidence="7" type="ORF">EYB31_23875</name>
</gene>
<keyword evidence="7" id="KW-0436">Ligase</keyword>
<dbReference type="AlphaFoldDB" id="A0A4Q9DK04"/>
<protein>
    <recommendedName>
        <fullName evidence="5">Acetyl-coenzyme A carboxylase carboxyl transferase subunit beta</fullName>
        <shortName evidence="5">ACCase subunit beta</shortName>
        <shortName evidence="5">Acetyl-CoA carboxylase carboxyltransferase subunit beta</shortName>
        <ecNumber evidence="5">2.1.3.15</ecNumber>
    </recommendedName>
</protein>
<keyword evidence="8" id="KW-1185">Reference proteome</keyword>
<dbReference type="PROSITE" id="PS50980">
    <property type="entry name" value="COA_CT_NTER"/>
    <property type="match status" value="1"/>
</dbReference>
<dbReference type="GO" id="GO:0006633">
    <property type="term" value="P:fatty acid biosynthetic process"/>
    <property type="evidence" value="ECO:0007669"/>
    <property type="project" value="UniProtKB-KW"/>
</dbReference>
<evidence type="ECO:0000313" key="8">
    <source>
        <dbReference type="Proteomes" id="UP000293142"/>
    </source>
</evidence>
<organism evidence="7 8">
    <name type="scientific">Paenibacillus thalictri</name>
    <dbReference type="NCBI Taxonomy" id="2527873"/>
    <lineage>
        <taxon>Bacteria</taxon>
        <taxon>Bacillati</taxon>
        <taxon>Bacillota</taxon>
        <taxon>Bacilli</taxon>
        <taxon>Bacillales</taxon>
        <taxon>Paenibacillaceae</taxon>
        <taxon>Paenibacillus</taxon>
    </lineage>
</organism>
<dbReference type="EMBL" id="SIRE01000018">
    <property type="protein sequence ID" value="TBL75054.1"/>
    <property type="molecule type" value="Genomic_DNA"/>
</dbReference>
<keyword evidence="2 5" id="KW-0808">Transferase</keyword>
<keyword evidence="1 5" id="KW-0444">Lipid biosynthesis</keyword>
<comment type="function">
    <text evidence="5">Component of the acetyl coenzyme A carboxylase (ACC) complex. Biotin carboxylase (BC) catalyzes the carboxylation of biotin on its carrier protein (BCCP) and then the CO(2) group is transferred by the transcarboxylase to acetyl-CoA to form malonyl-CoA.</text>
</comment>
<sequence length="290" mass="31619">MAIKDFFQKKRKYATIPSERTKRDIPEGLMNKCPLCGTIQFSKELDKNLKVCTACGYHFKLNAVERIQMTMDEGRFFEYDADMMSEDPLGFPDYSAKYEKAVEGTGLNDAVITGEGTIGGFPAVVAVMSFDFMGGSLGSVVGEKVTKAIETAMQKNYPVIVFSTSGGARMQESILSLMQMAKTSAAIQKLSDQGGLFISIITDPTFGGVSASFAMLGDIILAEPGAAFGFTGRRVIEQTIRQKLPDNFQTSEFNLKHGQVDKVVARKDMRSMLTKILDLHSVKGASSYGG</sequence>
<evidence type="ECO:0000256" key="4">
    <source>
        <dbReference type="ARBA" id="ARBA00023098"/>
    </source>
</evidence>
<keyword evidence="5" id="KW-0067">ATP-binding</keyword>
<dbReference type="GO" id="GO:0005524">
    <property type="term" value="F:ATP binding"/>
    <property type="evidence" value="ECO:0007669"/>
    <property type="project" value="UniProtKB-KW"/>
</dbReference>
<comment type="pathway">
    <text evidence="5">Lipid metabolism; malonyl-CoA biosynthesis; malonyl-CoA from acetyl-CoA: step 1/1.</text>
</comment>
<comment type="subunit">
    <text evidence="5">Acetyl-CoA carboxylase is a heterohexamer composed of biotin carboxyl carrier protein (AccB), biotin carboxylase (AccC) and two subunits each of ACCase subunit alpha (AccA) and ACCase subunit beta (AccD).</text>
</comment>
<comment type="similarity">
    <text evidence="5">Belongs to the AccD/PCCB family.</text>
</comment>
<feature type="binding site" evidence="5">
    <location>
        <position position="55"/>
    </location>
    <ligand>
        <name>Zn(2+)</name>
        <dbReference type="ChEBI" id="CHEBI:29105"/>
    </ligand>
</feature>
<dbReference type="GO" id="GO:2001295">
    <property type="term" value="P:malonyl-CoA biosynthetic process"/>
    <property type="evidence" value="ECO:0007669"/>
    <property type="project" value="UniProtKB-UniRule"/>
</dbReference>
<feature type="zinc finger region" description="C4-type" evidence="5">
    <location>
        <begin position="33"/>
        <end position="55"/>
    </location>
</feature>
<keyword evidence="5" id="KW-0479">Metal-binding</keyword>
<evidence type="ECO:0000256" key="3">
    <source>
        <dbReference type="ARBA" id="ARBA00022771"/>
    </source>
</evidence>
<dbReference type="UniPathway" id="UPA00655">
    <property type="reaction ID" value="UER00711"/>
</dbReference>
<dbReference type="InterPro" id="IPR011762">
    <property type="entry name" value="COA_CT_N"/>
</dbReference>
<dbReference type="GO" id="GO:0016743">
    <property type="term" value="F:carboxyl- or carbamoyltransferase activity"/>
    <property type="evidence" value="ECO:0007669"/>
    <property type="project" value="UniProtKB-UniRule"/>
</dbReference>
<comment type="caution">
    <text evidence="7">The sequence shown here is derived from an EMBL/GenBank/DDBJ whole genome shotgun (WGS) entry which is preliminary data.</text>
</comment>
<feature type="binding site" evidence="5">
    <location>
        <position position="36"/>
    </location>
    <ligand>
        <name>Zn(2+)</name>
        <dbReference type="ChEBI" id="CHEBI:29105"/>
    </ligand>
</feature>
<keyword evidence="4 5" id="KW-0443">Lipid metabolism</keyword>
<reference evidence="7 8" key="1">
    <citation type="submission" date="2019-02" db="EMBL/GenBank/DDBJ databases">
        <title>Paenibacillus sp. nov., isolated from surface-sterilized tissue of Thalictrum simplex L.</title>
        <authorList>
            <person name="Tuo L."/>
        </authorList>
    </citation>
    <scope>NUCLEOTIDE SEQUENCE [LARGE SCALE GENOMIC DNA]</scope>
    <source>
        <strain evidence="7 8">N2SHLJ1</strain>
    </source>
</reference>
<dbReference type="Proteomes" id="UP000293142">
    <property type="component" value="Unassembled WGS sequence"/>
</dbReference>
<keyword evidence="3 5" id="KW-0863">Zinc-finger</keyword>
<dbReference type="PRINTS" id="PR01070">
    <property type="entry name" value="ACCCTRFRASEB"/>
</dbReference>
<dbReference type="GO" id="GO:0003989">
    <property type="term" value="F:acetyl-CoA carboxylase activity"/>
    <property type="evidence" value="ECO:0007669"/>
    <property type="project" value="InterPro"/>
</dbReference>
<proteinExistence type="inferred from homology"/>
<dbReference type="InterPro" id="IPR000438">
    <property type="entry name" value="Acetyl_CoA_COase_Trfase_b_su"/>
</dbReference>
<dbReference type="PANTHER" id="PTHR42995:SF5">
    <property type="entry name" value="ACETYL-COENZYME A CARBOXYLASE CARBOXYL TRANSFERASE SUBUNIT BETA, CHLOROPLASTIC"/>
    <property type="match status" value="1"/>
</dbReference>
<accession>A0A4Q9DK04</accession>
<dbReference type="EC" id="2.1.3.15" evidence="5"/>
<evidence type="ECO:0000256" key="5">
    <source>
        <dbReference type="HAMAP-Rule" id="MF_01395"/>
    </source>
</evidence>
<comment type="catalytic activity">
    <reaction evidence="5">
        <text>N(6)-carboxybiotinyl-L-lysyl-[protein] + acetyl-CoA = N(6)-biotinyl-L-lysyl-[protein] + malonyl-CoA</text>
        <dbReference type="Rhea" id="RHEA:54728"/>
        <dbReference type="Rhea" id="RHEA-COMP:10505"/>
        <dbReference type="Rhea" id="RHEA-COMP:10506"/>
        <dbReference type="ChEBI" id="CHEBI:57288"/>
        <dbReference type="ChEBI" id="CHEBI:57384"/>
        <dbReference type="ChEBI" id="CHEBI:83144"/>
        <dbReference type="ChEBI" id="CHEBI:83145"/>
        <dbReference type="EC" id="2.1.3.15"/>
    </reaction>
</comment>
<dbReference type="GO" id="GO:0009317">
    <property type="term" value="C:acetyl-CoA carboxylase complex"/>
    <property type="evidence" value="ECO:0007669"/>
    <property type="project" value="InterPro"/>
</dbReference>
<dbReference type="Gene3D" id="3.90.226.10">
    <property type="entry name" value="2-enoyl-CoA Hydratase, Chain A, domain 1"/>
    <property type="match status" value="1"/>
</dbReference>
<feature type="domain" description="CoA carboxyltransferase N-terminal" evidence="6">
    <location>
        <begin position="29"/>
        <end position="290"/>
    </location>
</feature>
<dbReference type="Pfam" id="PF01039">
    <property type="entry name" value="Carboxyl_trans"/>
    <property type="match status" value="1"/>
</dbReference>
<dbReference type="InterPro" id="IPR034733">
    <property type="entry name" value="AcCoA_carboxyl_beta"/>
</dbReference>
<keyword evidence="5" id="KW-0862">Zinc</keyword>
<dbReference type="InterPro" id="IPR029045">
    <property type="entry name" value="ClpP/crotonase-like_dom_sf"/>
</dbReference>
<dbReference type="GO" id="GO:0008270">
    <property type="term" value="F:zinc ion binding"/>
    <property type="evidence" value="ECO:0007669"/>
    <property type="project" value="UniProtKB-UniRule"/>
</dbReference>
<keyword evidence="5" id="KW-0547">Nucleotide-binding</keyword>
<name>A0A4Q9DK04_9BACL</name>
<keyword evidence="5" id="KW-0276">Fatty acid metabolism</keyword>
<evidence type="ECO:0000256" key="2">
    <source>
        <dbReference type="ARBA" id="ARBA00022679"/>
    </source>
</evidence>
<keyword evidence="5" id="KW-0963">Cytoplasm</keyword>
<keyword evidence="5" id="KW-0275">Fatty acid biosynthesis</keyword>
<feature type="binding site" evidence="5">
    <location>
        <position position="33"/>
    </location>
    <ligand>
        <name>Zn(2+)</name>
        <dbReference type="ChEBI" id="CHEBI:29105"/>
    </ligand>
</feature>
<dbReference type="PANTHER" id="PTHR42995">
    <property type="entry name" value="ACETYL-COENZYME A CARBOXYLASE CARBOXYL TRANSFERASE SUBUNIT BETA, CHLOROPLASTIC"/>
    <property type="match status" value="1"/>
</dbReference>
<dbReference type="NCBIfam" id="TIGR00515">
    <property type="entry name" value="accD"/>
    <property type="match status" value="1"/>
</dbReference>
<comment type="cofactor">
    <cofactor evidence="5">
        <name>Zn(2+)</name>
        <dbReference type="ChEBI" id="CHEBI:29105"/>
    </cofactor>
    <text evidence="5">Binds 1 zinc ion per subunit.</text>
</comment>
<comment type="subcellular location">
    <subcellularLocation>
        <location evidence="5">Cytoplasm</location>
    </subcellularLocation>
</comment>
<evidence type="ECO:0000259" key="6">
    <source>
        <dbReference type="PROSITE" id="PS50980"/>
    </source>
</evidence>
<dbReference type="HAMAP" id="MF_01395">
    <property type="entry name" value="AcetylCoA_CT_beta"/>
    <property type="match status" value="1"/>
</dbReference>